<keyword evidence="2" id="KW-1185">Reference proteome</keyword>
<accession>A0A5E4MKX3</accession>
<evidence type="ECO:0000313" key="1">
    <source>
        <dbReference type="EMBL" id="VVC32057.1"/>
    </source>
</evidence>
<evidence type="ECO:0000313" key="2">
    <source>
        <dbReference type="Proteomes" id="UP000325440"/>
    </source>
</evidence>
<proteinExistence type="predicted"/>
<gene>
    <name evidence="1" type="ORF">CINCED_3A003505</name>
</gene>
<sequence length="94" mass="10133">MSGQCVTSELFHSGPRCPNICSGYDITCVMSENNSIDSNIMDTRDSVTSIVVSAVDRFLVDALGLAISTERTNTRKDLDGLMPTDMHLAVYGDG</sequence>
<protein>
    <submittedName>
        <fullName evidence="1">Uncharacterized protein</fullName>
    </submittedName>
</protein>
<name>A0A5E4MKX3_9HEMI</name>
<organism evidence="1 2">
    <name type="scientific">Cinara cedri</name>
    <dbReference type="NCBI Taxonomy" id="506608"/>
    <lineage>
        <taxon>Eukaryota</taxon>
        <taxon>Metazoa</taxon>
        <taxon>Ecdysozoa</taxon>
        <taxon>Arthropoda</taxon>
        <taxon>Hexapoda</taxon>
        <taxon>Insecta</taxon>
        <taxon>Pterygota</taxon>
        <taxon>Neoptera</taxon>
        <taxon>Paraneoptera</taxon>
        <taxon>Hemiptera</taxon>
        <taxon>Sternorrhyncha</taxon>
        <taxon>Aphidomorpha</taxon>
        <taxon>Aphidoidea</taxon>
        <taxon>Aphididae</taxon>
        <taxon>Lachninae</taxon>
        <taxon>Cinara</taxon>
    </lineage>
</organism>
<reference evidence="1 2" key="1">
    <citation type="submission" date="2019-08" db="EMBL/GenBank/DDBJ databases">
        <authorList>
            <person name="Alioto T."/>
            <person name="Alioto T."/>
            <person name="Gomez Garrido J."/>
        </authorList>
    </citation>
    <scope>NUCLEOTIDE SEQUENCE [LARGE SCALE GENOMIC DNA]</scope>
</reference>
<dbReference type="AlphaFoldDB" id="A0A5E4MKX3"/>
<dbReference type="Proteomes" id="UP000325440">
    <property type="component" value="Unassembled WGS sequence"/>
</dbReference>
<dbReference type="EMBL" id="CABPRJ010000952">
    <property type="protein sequence ID" value="VVC32057.1"/>
    <property type="molecule type" value="Genomic_DNA"/>
</dbReference>